<name>A0ABQ5A9K3_9ASTR</name>
<comment type="caution">
    <text evidence="1">The sequence shown here is derived from an EMBL/GenBank/DDBJ whole genome shotgun (WGS) entry which is preliminary data.</text>
</comment>
<reference evidence="1" key="1">
    <citation type="journal article" date="2022" name="Int. J. Mol. Sci.">
        <title>Draft Genome of Tanacetum Coccineum: Genomic Comparison of Closely Related Tanacetum-Family Plants.</title>
        <authorList>
            <person name="Yamashiro T."/>
            <person name="Shiraishi A."/>
            <person name="Nakayama K."/>
            <person name="Satake H."/>
        </authorList>
    </citation>
    <scope>NUCLEOTIDE SEQUENCE</scope>
</reference>
<evidence type="ECO:0000313" key="1">
    <source>
        <dbReference type="EMBL" id="GJS98972.1"/>
    </source>
</evidence>
<keyword evidence="2" id="KW-1185">Reference proteome</keyword>
<proteinExistence type="predicted"/>
<gene>
    <name evidence="1" type="ORF">Tco_0820142</name>
</gene>
<sequence>MRDLRHDVVGLRGVVESFTTEQSRVSTWLISSMTHLIDASDHTYQAFDSTLVGSSQMPYQRRVRLRIGDASTSATPHTDDQSDP</sequence>
<evidence type="ECO:0000313" key="2">
    <source>
        <dbReference type="Proteomes" id="UP001151760"/>
    </source>
</evidence>
<protein>
    <submittedName>
        <fullName evidence="1">Uncharacterized protein</fullName>
    </submittedName>
</protein>
<organism evidence="1 2">
    <name type="scientific">Tanacetum coccineum</name>
    <dbReference type="NCBI Taxonomy" id="301880"/>
    <lineage>
        <taxon>Eukaryota</taxon>
        <taxon>Viridiplantae</taxon>
        <taxon>Streptophyta</taxon>
        <taxon>Embryophyta</taxon>
        <taxon>Tracheophyta</taxon>
        <taxon>Spermatophyta</taxon>
        <taxon>Magnoliopsida</taxon>
        <taxon>eudicotyledons</taxon>
        <taxon>Gunneridae</taxon>
        <taxon>Pentapetalae</taxon>
        <taxon>asterids</taxon>
        <taxon>campanulids</taxon>
        <taxon>Asterales</taxon>
        <taxon>Asteraceae</taxon>
        <taxon>Asteroideae</taxon>
        <taxon>Anthemideae</taxon>
        <taxon>Anthemidinae</taxon>
        <taxon>Tanacetum</taxon>
    </lineage>
</organism>
<dbReference type="Proteomes" id="UP001151760">
    <property type="component" value="Unassembled WGS sequence"/>
</dbReference>
<reference evidence="1" key="2">
    <citation type="submission" date="2022-01" db="EMBL/GenBank/DDBJ databases">
        <authorList>
            <person name="Yamashiro T."/>
            <person name="Shiraishi A."/>
            <person name="Satake H."/>
            <person name="Nakayama K."/>
        </authorList>
    </citation>
    <scope>NUCLEOTIDE SEQUENCE</scope>
</reference>
<dbReference type="EMBL" id="BQNB010012084">
    <property type="protein sequence ID" value="GJS98972.1"/>
    <property type="molecule type" value="Genomic_DNA"/>
</dbReference>
<accession>A0ABQ5A9K3</accession>